<accession>A0A6S6WBQ9</accession>
<dbReference type="AlphaFoldDB" id="A0A6S6WBQ9"/>
<evidence type="ECO:0000256" key="1">
    <source>
        <dbReference type="SAM" id="MobiDB-lite"/>
    </source>
</evidence>
<evidence type="ECO:0000313" key="3">
    <source>
        <dbReference type="Proteomes" id="UP000472372"/>
    </source>
</evidence>
<name>A0A6S6WBQ9_9PLEO</name>
<dbReference type="EMBL" id="HG992985">
    <property type="protein sequence ID" value="CAE7206314.1"/>
    <property type="molecule type" value="Genomic_DNA"/>
</dbReference>
<proteinExistence type="predicted"/>
<dbReference type="Proteomes" id="UP000472372">
    <property type="component" value="Chromosome 9"/>
</dbReference>
<feature type="compositionally biased region" description="Polar residues" evidence="1">
    <location>
        <begin position="21"/>
        <end position="36"/>
    </location>
</feature>
<feature type="region of interest" description="Disordered" evidence="1">
    <location>
        <begin position="1"/>
        <end position="48"/>
    </location>
</feature>
<protein>
    <submittedName>
        <fullName evidence="2">Uncharacterized protein</fullName>
    </submittedName>
</protein>
<gene>
    <name evidence="2" type="ORF">PTTW11_09532</name>
</gene>
<evidence type="ECO:0000313" key="2">
    <source>
        <dbReference type="EMBL" id="CAE7206314.1"/>
    </source>
</evidence>
<sequence length="500" mass="57083">MARARSTVDTDEPETPAMASYNASRPPTLQPSTTRVLTPPRSPKNPSNRLWVQKQQRRVFLEHLKRWSLDHDSSTYFQGKISLFPPDPESRDELALGKIVHCVLTDSGFTDSRKMVSIKLFGPQMVDSEIKERGTKRRTKSESIDMFTHKTDLTEYAKDTLSPVEDDGSWPPPQSKSGPPNNYYNLVIRCGSGWVSARDYLNKLYFTNLPARVSMLHTADYIFGKRSQALGPVPSPNDTVSIQPLFQPFLRLPPELQEMILMYAAGLTRDYDLCHGALSRTSTSAEPPISLSVMFRISPSITATMLPYIFHRTNFHFGLTGTTNFLWQCGPDNRRHIRRLTFHFGHSALLHCMRWLSPDEVYELLEPPHQNYTQPGLPRFWRCQLRALVKEVHLLELTIDIKGIPLSEIVMMVRIVVAAFGSVDRVKIIETSLREPTKVLAKDDEKLVGLGGGSWREMSKGYVERYKRQWHSLHLKKGLGEMSMEDLDGLMDKDKEFFDS</sequence>
<reference evidence="2" key="1">
    <citation type="submission" date="2021-02" db="EMBL/GenBank/DDBJ databases">
        <authorList>
            <person name="Syme A R."/>
            <person name="Syme A R."/>
            <person name="Moolhuijzen P."/>
        </authorList>
    </citation>
    <scope>NUCLEOTIDE SEQUENCE</scope>
    <source>
        <strain evidence="2">W1-1</strain>
    </source>
</reference>
<organism evidence="2 3">
    <name type="scientific">Pyrenophora teres f. teres</name>
    <dbReference type="NCBI Taxonomy" id="97479"/>
    <lineage>
        <taxon>Eukaryota</taxon>
        <taxon>Fungi</taxon>
        <taxon>Dikarya</taxon>
        <taxon>Ascomycota</taxon>
        <taxon>Pezizomycotina</taxon>
        <taxon>Dothideomycetes</taxon>
        <taxon>Pleosporomycetidae</taxon>
        <taxon>Pleosporales</taxon>
        <taxon>Pleosporineae</taxon>
        <taxon>Pleosporaceae</taxon>
        <taxon>Pyrenophora</taxon>
    </lineage>
</organism>